<evidence type="ECO:0000256" key="1">
    <source>
        <dbReference type="SAM" id="Phobius"/>
    </source>
</evidence>
<feature type="transmembrane region" description="Helical" evidence="1">
    <location>
        <begin position="56"/>
        <end position="76"/>
    </location>
</feature>
<sequence length="403" mass="42780">MIALYISLAAIILCIFVGFRYKFNIGILAACAACLIGGMLLRISPSDFFSLVPSRTLFTIASITFFYGFALENQTLQQVINTSLVRLQQKKSYIPVFIFVLCLLISGIGVGAPSTCAIIAPIAMSLALSLKAPSVLFAAAVSYGSCIGGNFILGQGGIIAQSLIDGEAAFSGSGQLFILNASFHSLLVFCTLFVSVWLMFRNTSETSNTFSPSAPGFSSIQKRTLGLILAVVFILILFSAASTYFSEATIFSTIDISYIIAVAGVTAMLLRLANAEKVIKNHIPLQTLITFTGMSLLMGVARQAGFVDWLSALVTENVPAFFILPALSLISSSMSCFSSTTSVVLPTLFPLVKDISAAFPALEPELFFSAIFVGSTCSGISPFSTGGALILGSCPEKENRHPL</sequence>
<dbReference type="EMBL" id="DXGF01000147">
    <property type="protein sequence ID" value="HIW84361.1"/>
    <property type="molecule type" value="Genomic_DNA"/>
</dbReference>
<feature type="transmembrane region" description="Helical" evidence="1">
    <location>
        <begin position="96"/>
        <end position="123"/>
    </location>
</feature>
<feature type="transmembrane region" description="Helical" evidence="1">
    <location>
        <begin position="5"/>
        <end position="21"/>
    </location>
</feature>
<feature type="transmembrane region" description="Helical" evidence="1">
    <location>
        <begin position="250"/>
        <end position="270"/>
    </location>
</feature>
<feature type="transmembrane region" description="Helical" evidence="1">
    <location>
        <begin position="176"/>
        <end position="200"/>
    </location>
</feature>
<reference evidence="3" key="2">
    <citation type="submission" date="2021-04" db="EMBL/GenBank/DDBJ databases">
        <authorList>
            <person name="Gilroy R."/>
        </authorList>
    </citation>
    <scope>NUCLEOTIDE SEQUENCE</scope>
    <source>
        <strain evidence="3">ChiSxjej1B13-11762</strain>
    </source>
</reference>
<dbReference type="InterPro" id="IPR009827">
    <property type="entry name" value="MatC_N"/>
</dbReference>
<feature type="transmembrane region" description="Helical" evidence="1">
    <location>
        <begin position="225"/>
        <end position="244"/>
    </location>
</feature>
<feature type="transmembrane region" description="Helical" evidence="1">
    <location>
        <begin position="135"/>
        <end position="164"/>
    </location>
</feature>
<evidence type="ECO:0000259" key="2">
    <source>
        <dbReference type="Pfam" id="PF07158"/>
    </source>
</evidence>
<proteinExistence type="predicted"/>
<name>A0A9D1UF54_9FIRM</name>
<gene>
    <name evidence="3" type="ORF">H9873_08560</name>
</gene>
<evidence type="ECO:0000313" key="4">
    <source>
        <dbReference type="Proteomes" id="UP000824263"/>
    </source>
</evidence>
<feature type="transmembrane region" description="Helical" evidence="1">
    <location>
        <begin position="27"/>
        <end position="44"/>
    </location>
</feature>
<feature type="domain" description="Dicarboxylate carrier MatC N-terminal" evidence="2">
    <location>
        <begin position="5"/>
        <end position="149"/>
    </location>
</feature>
<reference evidence="3" key="1">
    <citation type="journal article" date="2021" name="PeerJ">
        <title>Extensive microbial diversity within the chicken gut microbiome revealed by metagenomics and culture.</title>
        <authorList>
            <person name="Gilroy R."/>
            <person name="Ravi A."/>
            <person name="Getino M."/>
            <person name="Pursley I."/>
            <person name="Horton D.L."/>
            <person name="Alikhan N.F."/>
            <person name="Baker D."/>
            <person name="Gharbi K."/>
            <person name="Hall N."/>
            <person name="Watson M."/>
            <person name="Adriaenssens E.M."/>
            <person name="Foster-Nyarko E."/>
            <person name="Jarju S."/>
            <person name="Secka A."/>
            <person name="Antonio M."/>
            <person name="Oren A."/>
            <person name="Chaudhuri R.R."/>
            <person name="La Ragione R."/>
            <person name="Hildebrand F."/>
            <person name="Pallen M.J."/>
        </authorList>
    </citation>
    <scope>NUCLEOTIDE SEQUENCE</scope>
    <source>
        <strain evidence="3">ChiSxjej1B13-11762</strain>
    </source>
</reference>
<evidence type="ECO:0000313" key="3">
    <source>
        <dbReference type="EMBL" id="HIW84361.1"/>
    </source>
</evidence>
<accession>A0A9D1UF54</accession>
<dbReference type="Proteomes" id="UP000824263">
    <property type="component" value="Unassembled WGS sequence"/>
</dbReference>
<comment type="caution">
    <text evidence="3">The sequence shown here is derived from an EMBL/GenBank/DDBJ whole genome shotgun (WGS) entry which is preliminary data.</text>
</comment>
<feature type="transmembrane region" description="Helical" evidence="1">
    <location>
        <begin position="282"/>
        <end position="301"/>
    </location>
</feature>
<organism evidence="3 4">
    <name type="scientific">Candidatus Dorea gallistercoris</name>
    <dbReference type="NCBI Taxonomy" id="2838542"/>
    <lineage>
        <taxon>Bacteria</taxon>
        <taxon>Bacillati</taxon>
        <taxon>Bacillota</taxon>
        <taxon>Clostridia</taxon>
        <taxon>Lachnospirales</taxon>
        <taxon>Lachnospiraceae</taxon>
        <taxon>Dorea</taxon>
    </lineage>
</organism>
<dbReference type="AlphaFoldDB" id="A0A9D1UF54"/>
<protein>
    <submittedName>
        <fullName evidence="3">Anion permease</fullName>
    </submittedName>
</protein>
<keyword evidence="1" id="KW-1133">Transmembrane helix</keyword>
<dbReference type="Pfam" id="PF07158">
    <property type="entry name" value="MatC_N"/>
    <property type="match status" value="1"/>
</dbReference>
<keyword evidence="1" id="KW-0812">Transmembrane</keyword>
<keyword evidence="1" id="KW-0472">Membrane</keyword>